<evidence type="ECO:0000256" key="1">
    <source>
        <dbReference type="PIRSR" id="PIRSR000390-1"/>
    </source>
</evidence>
<dbReference type="Proteomes" id="UP000177130">
    <property type="component" value="Unassembled WGS sequence"/>
</dbReference>
<dbReference type="InterPro" id="IPR015421">
    <property type="entry name" value="PyrdxlP-dep_Trfase_major"/>
</dbReference>
<feature type="active site" description="Proton acceptor" evidence="1">
    <location>
        <position position="187"/>
    </location>
</feature>
<comment type="similarity">
    <text evidence="3">Belongs to the DegT/DnrJ/EryC1 family.</text>
</comment>
<dbReference type="PANTHER" id="PTHR30244:SF34">
    <property type="entry name" value="DTDP-4-AMINO-4,6-DIDEOXYGALACTOSE TRANSAMINASE"/>
    <property type="match status" value="1"/>
</dbReference>
<protein>
    <submittedName>
        <fullName evidence="4">UDP-4-amino-4, 6-dideoxy-N-acetyl-beta-L-altrosamine transaminase</fullName>
    </submittedName>
</protein>
<name>A0A1G2MNN1_9BACT</name>
<dbReference type="Gene3D" id="3.40.640.10">
    <property type="entry name" value="Type I PLP-dependent aspartate aminotransferase-like (Major domain)"/>
    <property type="match status" value="1"/>
</dbReference>
<gene>
    <name evidence="4" type="ORF">A3C72_01750</name>
</gene>
<dbReference type="PANTHER" id="PTHR30244">
    <property type="entry name" value="TRANSAMINASE"/>
    <property type="match status" value="1"/>
</dbReference>
<dbReference type="PIRSF" id="PIRSF000390">
    <property type="entry name" value="PLP_StrS"/>
    <property type="match status" value="1"/>
</dbReference>
<evidence type="ECO:0000313" key="4">
    <source>
        <dbReference type="EMBL" id="OHA24602.1"/>
    </source>
</evidence>
<keyword evidence="2 3" id="KW-0663">Pyridoxal phosphate</keyword>
<dbReference type="SUPFAM" id="SSF53383">
    <property type="entry name" value="PLP-dependent transferases"/>
    <property type="match status" value="1"/>
</dbReference>
<evidence type="ECO:0000256" key="2">
    <source>
        <dbReference type="PIRSR" id="PIRSR000390-2"/>
    </source>
</evidence>
<dbReference type="Gene3D" id="3.90.1150.10">
    <property type="entry name" value="Aspartate Aminotransferase, domain 1"/>
    <property type="match status" value="1"/>
</dbReference>
<dbReference type="EMBL" id="MHRK01000008">
    <property type="protein sequence ID" value="OHA24602.1"/>
    <property type="molecule type" value="Genomic_DNA"/>
</dbReference>
<accession>A0A1G2MNN1</accession>
<proteinExistence type="inferred from homology"/>
<dbReference type="CDD" id="cd00616">
    <property type="entry name" value="AHBA_syn"/>
    <property type="match status" value="1"/>
</dbReference>
<dbReference type="GO" id="GO:0008483">
    <property type="term" value="F:transaminase activity"/>
    <property type="evidence" value="ECO:0007669"/>
    <property type="project" value="TreeGrafter"/>
</dbReference>
<dbReference type="GO" id="GO:0000271">
    <property type="term" value="P:polysaccharide biosynthetic process"/>
    <property type="evidence" value="ECO:0007669"/>
    <property type="project" value="TreeGrafter"/>
</dbReference>
<dbReference type="InterPro" id="IPR015424">
    <property type="entry name" value="PyrdxlP-dep_Trfase"/>
</dbReference>
<dbReference type="Pfam" id="PF01041">
    <property type="entry name" value="DegT_DnrJ_EryC1"/>
    <property type="match status" value="1"/>
</dbReference>
<sequence length="377" mass="42194">MKKEHRKNIPYGHQSLSGSDIKYVSDVLRSDWLTQGPSIGIFENKLSKVCGVRYATVVSSGTAALHLAYLASGIGKDDEVITTPNTFVATTNMLLAVGAKPIFCDIRLDTYNIEENKIEKLITPRTKAIVPVHFAGNPCNMAVIMAIAKKHRLIVIEDACHALGSAYKNKKIGSIGDMTIFSFHPVKTITTGEGGAVVTNSKAYAATVKLLRSHGVAKKKTGFNVMTEFGYNYRLTDVCASLGISQLDRLGNFLKKRKVITEKYREYLYKNPHIILPTEAPDSSSAWHLYVILVRDWKDRLPLYNFLKRNGIGANFHYPPVYSHPFYRKHGYKNVRLQSADFYASRAITLPIFPDLSVDEVARISNLVNAFFKIMIR</sequence>
<evidence type="ECO:0000313" key="5">
    <source>
        <dbReference type="Proteomes" id="UP000177130"/>
    </source>
</evidence>
<dbReference type="AlphaFoldDB" id="A0A1G2MNN1"/>
<dbReference type="InterPro" id="IPR015422">
    <property type="entry name" value="PyrdxlP-dep_Trfase_small"/>
</dbReference>
<feature type="modified residue" description="N6-(pyridoxal phosphate)lysine" evidence="2">
    <location>
        <position position="187"/>
    </location>
</feature>
<comment type="caution">
    <text evidence="4">The sequence shown here is derived from an EMBL/GenBank/DDBJ whole genome shotgun (WGS) entry which is preliminary data.</text>
</comment>
<dbReference type="InterPro" id="IPR000653">
    <property type="entry name" value="DegT/StrS_aminotransferase"/>
</dbReference>
<dbReference type="InterPro" id="IPR020026">
    <property type="entry name" value="PseC"/>
</dbReference>
<reference evidence="4 5" key="1">
    <citation type="journal article" date="2016" name="Nat. Commun.">
        <title>Thousands of microbial genomes shed light on interconnected biogeochemical processes in an aquifer system.</title>
        <authorList>
            <person name="Anantharaman K."/>
            <person name="Brown C.T."/>
            <person name="Hug L.A."/>
            <person name="Sharon I."/>
            <person name="Castelle C.J."/>
            <person name="Probst A.J."/>
            <person name="Thomas B.C."/>
            <person name="Singh A."/>
            <person name="Wilkins M.J."/>
            <person name="Karaoz U."/>
            <person name="Brodie E.L."/>
            <person name="Williams K.H."/>
            <person name="Hubbard S.S."/>
            <person name="Banfield J.F."/>
        </authorList>
    </citation>
    <scope>NUCLEOTIDE SEQUENCE [LARGE SCALE GENOMIC DNA]</scope>
</reference>
<dbReference type="NCBIfam" id="TIGR03588">
    <property type="entry name" value="PseC"/>
    <property type="match status" value="1"/>
</dbReference>
<dbReference type="STRING" id="1802306.A3C72_01750"/>
<evidence type="ECO:0000256" key="3">
    <source>
        <dbReference type="RuleBase" id="RU004508"/>
    </source>
</evidence>
<organism evidence="4 5">
    <name type="scientific">Candidatus Taylorbacteria bacterium RIFCSPHIGHO2_02_FULL_43_32b</name>
    <dbReference type="NCBI Taxonomy" id="1802306"/>
    <lineage>
        <taxon>Bacteria</taxon>
        <taxon>Candidatus Tayloriibacteriota</taxon>
    </lineage>
</organism>
<dbReference type="GO" id="GO:0030170">
    <property type="term" value="F:pyridoxal phosphate binding"/>
    <property type="evidence" value="ECO:0007669"/>
    <property type="project" value="TreeGrafter"/>
</dbReference>